<dbReference type="RefSeq" id="WP_268760750.1">
    <property type="nucleotide sequence ID" value="NZ_CP113865.1"/>
</dbReference>
<dbReference type="Proteomes" id="UP001164909">
    <property type="component" value="Chromosome"/>
</dbReference>
<dbReference type="EMBL" id="CP113865">
    <property type="protein sequence ID" value="WAM33045.1"/>
    <property type="molecule type" value="Genomic_DNA"/>
</dbReference>
<gene>
    <name evidence="1" type="ORF">OTK00_001506</name>
</gene>
<evidence type="ECO:0000313" key="2">
    <source>
        <dbReference type="Proteomes" id="UP001164909"/>
    </source>
</evidence>
<reference evidence="1" key="1">
    <citation type="submission" date="2022-12" db="EMBL/GenBank/DDBJ databases">
        <authorList>
            <person name="Bing R.G."/>
            <person name="Willard D.J."/>
            <person name="Manesh M.J.H."/>
            <person name="Laemthong T."/>
            <person name="Crosby J.R."/>
            <person name="Kelly R.M."/>
        </authorList>
    </citation>
    <scope>NUCLEOTIDE SEQUENCE</scope>
    <source>
        <strain evidence="1">DSM 8990</strain>
    </source>
</reference>
<organism evidence="1 2">
    <name type="scientific">Caldicellulosiruptor morganii</name>
    <dbReference type="NCBI Taxonomy" id="1387555"/>
    <lineage>
        <taxon>Bacteria</taxon>
        <taxon>Bacillati</taxon>
        <taxon>Bacillota</taxon>
        <taxon>Bacillota incertae sedis</taxon>
        <taxon>Caldicellulosiruptorales</taxon>
        <taxon>Caldicellulosiruptoraceae</taxon>
        <taxon>Caldicellulosiruptor</taxon>
    </lineage>
</organism>
<keyword evidence="2" id="KW-1185">Reference proteome</keyword>
<protein>
    <submittedName>
        <fullName evidence="1">Uncharacterized protein</fullName>
    </submittedName>
</protein>
<evidence type="ECO:0000313" key="1">
    <source>
        <dbReference type="EMBL" id="WAM33045.1"/>
    </source>
</evidence>
<accession>A0ABY7BMT2</accession>
<sequence length="41" mass="5049">MSYCEELDNLMKEYKDNFEKMRNLLCEAIKRLIKDIVLFFT</sequence>
<name>A0ABY7BMT2_9FIRM</name>
<proteinExistence type="predicted"/>